<accession>A0ACC2I7U5</accession>
<keyword evidence="2" id="KW-1185">Reference proteome</keyword>
<dbReference type="Proteomes" id="UP001153331">
    <property type="component" value="Unassembled WGS sequence"/>
</dbReference>
<dbReference type="EMBL" id="JAPHNI010000422">
    <property type="protein sequence ID" value="KAJ8111258.1"/>
    <property type="molecule type" value="Genomic_DNA"/>
</dbReference>
<evidence type="ECO:0000313" key="1">
    <source>
        <dbReference type="EMBL" id="KAJ8111258.1"/>
    </source>
</evidence>
<gene>
    <name evidence="1" type="ORF">OPT61_g6104</name>
</gene>
<reference evidence="1" key="1">
    <citation type="submission" date="2022-11" db="EMBL/GenBank/DDBJ databases">
        <title>Genome Sequence of Boeremia exigua.</title>
        <authorList>
            <person name="Buettner E."/>
        </authorList>
    </citation>
    <scope>NUCLEOTIDE SEQUENCE</scope>
    <source>
        <strain evidence="1">CU02</strain>
    </source>
</reference>
<protein>
    <submittedName>
        <fullName evidence="1">Uncharacterized protein</fullName>
    </submittedName>
</protein>
<name>A0ACC2I7U5_9PLEO</name>
<organism evidence="1 2">
    <name type="scientific">Boeremia exigua</name>
    <dbReference type="NCBI Taxonomy" id="749465"/>
    <lineage>
        <taxon>Eukaryota</taxon>
        <taxon>Fungi</taxon>
        <taxon>Dikarya</taxon>
        <taxon>Ascomycota</taxon>
        <taxon>Pezizomycotina</taxon>
        <taxon>Dothideomycetes</taxon>
        <taxon>Pleosporomycetidae</taxon>
        <taxon>Pleosporales</taxon>
        <taxon>Pleosporineae</taxon>
        <taxon>Didymellaceae</taxon>
        <taxon>Boeremia</taxon>
    </lineage>
</organism>
<comment type="caution">
    <text evidence="1">The sequence shown here is derived from an EMBL/GenBank/DDBJ whole genome shotgun (WGS) entry which is preliminary data.</text>
</comment>
<proteinExistence type="predicted"/>
<sequence>MLYPSSVPALWIPEVDIIIAVSILTALKERLQFHGEAVRAEDWRWTARVDRLGVDAVGHQTRSMAIRRAHGFLHTVVTVSTQMLKALAGEQKNENVGARGCEIEDSIQLAEQMHYDFDRSGVLLPPSSDVRGLWGRRRKPIAQSVRFWVKNQHWLEQCKVVGKRTSLLPGYNHCDSNLLHPLNTLRLSLLSVLQGSRRLDYLSQKEQCASLWCQLPIPPALLSGASRIRLGSTRWQYRSRRIRLCARADTRQHFGSGKLGVRYQDHNRGTVLYAYYPNQSIPNDLEYSALPYDLSQCVSGLRFMYASILSRQPHNQAIAQDVSKNEPEILSNEEWNLHETYTDNGQSGAEPAPKSQQRIQSKPSCTQELRRELMERTVLQPQADENDEERSFGQLP</sequence>
<evidence type="ECO:0000313" key="2">
    <source>
        <dbReference type="Proteomes" id="UP001153331"/>
    </source>
</evidence>